<feature type="domain" description="DUF4124" evidence="2">
    <location>
        <begin position="7"/>
        <end position="53"/>
    </location>
</feature>
<dbReference type="SMR" id="A0A081HRB8"/>
<evidence type="ECO:0000313" key="4">
    <source>
        <dbReference type="EMBL" id="OTI65856.1"/>
    </source>
</evidence>
<reference evidence="5" key="3">
    <citation type="submission" date="2023-06" db="EMBL/GenBank/DDBJ databases">
        <authorList>
            <consortium name="Clinical and Environmental Microbiology Branch: Whole genome sequencing antimicrobial resistance pathogens in the healthcare setting"/>
        </authorList>
    </citation>
    <scope>NUCLEOTIDE SEQUENCE</scope>
    <source>
        <strain evidence="5">2021CK-01020</strain>
    </source>
</reference>
<reference evidence="5" key="4">
    <citation type="submission" date="2023-10" db="EMBL/GenBank/DDBJ databases">
        <title>Pathogen: clinical or host-associated sample.</title>
        <authorList>
            <person name="Hergert J."/>
            <person name="Casey R."/>
            <person name="Wagner J."/>
            <person name="Young E.L."/>
            <person name="Oakeson K.F."/>
        </authorList>
    </citation>
    <scope>NUCLEOTIDE SEQUENCE</scope>
    <source>
        <strain evidence="5">2021CK-01020</strain>
    </source>
</reference>
<evidence type="ECO:0000313" key="5">
    <source>
        <dbReference type="EMBL" id="WOS77619.1"/>
    </source>
</evidence>
<proteinExistence type="predicted"/>
<sequence length="173" mass="18427">MRLITSCLLLAAALPAMAQIYQYTDANGNKVFTNQPPDGVQAQTVELQPTNTVGIDTPEKSSAGNAPAADSEAAAYEILALSDLPTEEALRANNGTFNVSVSIRPALHSGHQLQLVLDGKPYGTPSGGTRFTLHEIDRGDHSLAVQVLNGERVLQSSPPVTFTVQRVHLGKKR</sequence>
<dbReference type="OMA" id="AQIYKYT"/>
<dbReference type="Proteomes" id="UP000194857">
    <property type="component" value="Unassembled WGS sequence"/>
</dbReference>
<protein>
    <submittedName>
        <fullName evidence="4">DUF4124 domain-containing protein</fullName>
    </submittedName>
</protein>
<dbReference type="Proteomes" id="UP000644192">
    <property type="component" value="Unassembled WGS sequence"/>
</dbReference>
<organism evidence="4 6">
    <name type="scientific">Pseudomonas aeruginosa</name>
    <dbReference type="NCBI Taxonomy" id="287"/>
    <lineage>
        <taxon>Bacteria</taxon>
        <taxon>Pseudomonadati</taxon>
        <taxon>Pseudomonadota</taxon>
        <taxon>Gammaproteobacteria</taxon>
        <taxon>Pseudomonadales</taxon>
        <taxon>Pseudomonadaceae</taxon>
        <taxon>Pseudomonas</taxon>
    </lineage>
</organism>
<gene>
    <name evidence="4" type="ORF">CAZ10_00845</name>
    <name evidence="3" type="ORF">GUL26_07775</name>
    <name evidence="5" type="ORF">L4V69_34905</name>
</gene>
<dbReference type="eggNOG" id="ENOG5032YZ5">
    <property type="taxonomic scope" value="Bacteria"/>
</dbReference>
<dbReference type="RefSeq" id="WP_003096024.1">
    <property type="nucleotide sequence ID" value="NZ_AP014622.1"/>
</dbReference>
<evidence type="ECO:0000313" key="3">
    <source>
        <dbReference type="EMBL" id="MZZ12141.1"/>
    </source>
</evidence>
<evidence type="ECO:0000256" key="1">
    <source>
        <dbReference type="SAM" id="SignalP"/>
    </source>
</evidence>
<dbReference type="AlphaFoldDB" id="A0A081HRB8"/>
<dbReference type="InterPro" id="IPR025392">
    <property type="entry name" value="DUF4124"/>
</dbReference>
<feature type="signal peptide" evidence="1">
    <location>
        <begin position="1"/>
        <end position="18"/>
    </location>
</feature>
<evidence type="ECO:0000259" key="2">
    <source>
        <dbReference type="Pfam" id="PF13511"/>
    </source>
</evidence>
<dbReference type="EMBL" id="NFFZ01000001">
    <property type="protein sequence ID" value="OTI65856.1"/>
    <property type="molecule type" value="Genomic_DNA"/>
</dbReference>
<dbReference type="EMBL" id="CP136986">
    <property type="protein sequence ID" value="WOS77619.1"/>
    <property type="molecule type" value="Genomic_DNA"/>
</dbReference>
<feature type="chain" id="PRO_5015028601" evidence="1">
    <location>
        <begin position="19"/>
        <end position="173"/>
    </location>
</feature>
<accession>A0A081HRB8</accession>
<dbReference type="Proteomes" id="UP001297540">
    <property type="component" value="Chromosome"/>
</dbReference>
<reference evidence="4 6" key="1">
    <citation type="submission" date="2017-05" db="EMBL/GenBank/DDBJ databases">
        <authorList>
            <person name="Song R."/>
            <person name="Chenine A.L."/>
            <person name="Ruprecht R.M."/>
        </authorList>
    </citation>
    <scope>NUCLEOTIDE SEQUENCE [LARGE SCALE GENOMIC DNA]</scope>
    <source>
        <strain evidence="4 6">S567_C10_BS</strain>
    </source>
</reference>
<dbReference type="KEGG" id="paeb:NCGM1900_5880"/>
<dbReference type="Pfam" id="PF13511">
    <property type="entry name" value="DUF4124"/>
    <property type="match status" value="1"/>
</dbReference>
<reference evidence="3" key="2">
    <citation type="submission" date="2020-01" db="EMBL/GenBank/DDBJ databases">
        <title>Bacteria Cultured from War Wounds Associated with the Conflict in Eastern Ukraine.</title>
        <authorList>
            <person name="Snesrud E."/>
            <person name="Galac M.R."/>
            <person name="Mc Gann P."/>
            <person name="Valentine K."/>
            <person name="Viacheslav K."/>
        </authorList>
    </citation>
    <scope>NUCLEOTIDE SEQUENCE</scope>
    <source>
        <strain evidence="3">VNMU148</strain>
    </source>
</reference>
<evidence type="ECO:0000313" key="6">
    <source>
        <dbReference type="Proteomes" id="UP000194857"/>
    </source>
</evidence>
<name>A0A081HRB8_PSEAI</name>
<dbReference type="EMBL" id="WXZT01000004">
    <property type="protein sequence ID" value="MZZ12141.1"/>
    <property type="molecule type" value="Genomic_DNA"/>
</dbReference>
<keyword evidence="1" id="KW-0732">Signal</keyword>